<dbReference type="InterPro" id="IPR023032">
    <property type="entry name" value="tRNA_MAMT_biosynth_bifunc_MnmC"/>
</dbReference>
<organism evidence="13 14">
    <name type="scientific">Pseudidiomarina taiwanensis</name>
    <dbReference type="NCBI Taxonomy" id="337250"/>
    <lineage>
        <taxon>Bacteria</taxon>
        <taxon>Pseudomonadati</taxon>
        <taxon>Pseudomonadota</taxon>
        <taxon>Gammaproteobacteria</taxon>
        <taxon>Alteromonadales</taxon>
        <taxon>Idiomarinaceae</taxon>
        <taxon>Pseudidiomarina</taxon>
    </lineage>
</organism>
<evidence type="ECO:0000256" key="9">
    <source>
        <dbReference type="ARBA" id="ARBA00023268"/>
    </source>
</evidence>
<evidence type="ECO:0000256" key="3">
    <source>
        <dbReference type="ARBA" id="ARBA00022630"/>
    </source>
</evidence>
<dbReference type="NCBIfam" id="NF033855">
    <property type="entry name" value="tRNA_MNMC2"/>
    <property type="match status" value="1"/>
</dbReference>
<keyword evidence="8 10" id="KW-0560">Oxidoreductase</keyword>
<dbReference type="EMBL" id="PIQG01000002">
    <property type="protein sequence ID" value="RUO78276.1"/>
    <property type="molecule type" value="Genomic_DNA"/>
</dbReference>
<sequence>MSGNKQTRPEPAQIQFNELGLPVATQFDDVYFSNDGGLAETRYVFLAQNQLPQRWQEHPAGSFVIAETGFGTGLNFLATWQAFIASAPATTRLHFISFEKFPLQRAELAQALAHFPELQALVTELLDAYPSPEPGCHRRVFAGGRITLDLWFGDLLEQLPDWLPTAQASVDCWFLDGFAPDKNPQMWQPELYHAMAQSSRGQATFATFTAAGAVRRGLQAAGYEVTKVKGFGRKREMLCGQLQAASTASAPDEVIIIGGGIAAASLVQALTRRNIKVCLLQRGCADGASGNAQGAVYPLLHVQRSPLAQFFVAAFGYARQHYQQKLHHNWHESGVLQLNFTPERAARAEQIAQVYAAETVQLWSPEQVQQHWQQLPAQTALWYPQGGWLAPAPAVAQLQTPATKCQHASVTDISTGQQKRWHVRCADGSAYEADYVVLATGADLVDWLPQFGIELQNVRGQVSYVNSSAATQECPSVVCYKGYFTPVLDGQHCVGATYARQYDRSKARQTQVADDQENLATLQSNLAPMTWPSELKVVHQRASERNTSRDHLPIIGELKPGLAVIGALGSRGYTAAPLAAEIIASHWCAEPQPLAAELIERLKPQRLQASP</sequence>
<evidence type="ECO:0000259" key="11">
    <source>
        <dbReference type="Pfam" id="PF01266"/>
    </source>
</evidence>
<gene>
    <name evidence="10" type="primary">mnmC</name>
    <name evidence="13" type="ORF">CWI83_04385</name>
</gene>
<comment type="similarity">
    <text evidence="10">In the N-terminal section; belongs to the methyltransferase superfamily. tRNA (mnm(5)s(2)U34)-methyltransferase family.</text>
</comment>
<reference evidence="13 14" key="1">
    <citation type="journal article" date="2011" name="Front. Microbiol.">
        <title>Genomic signatures of strain selection and enhancement in Bacillus atrophaeus var. globigii, a historical biowarfare simulant.</title>
        <authorList>
            <person name="Gibbons H.S."/>
            <person name="Broomall S.M."/>
            <person name="McNew L.A."/>
            <person name="Daligault H."/>
            <person name="Chapman C."/>
            <person name="Bruce D."/>
            <person name="Karavis M."/>
            <person name="Krepps M."/>
            <person name="McGregor P.A."/>
            <person name="Hong C."/>
            <person name="Park K.H."/>
            <person name="Akmal A."/>
            <person name="Feldman A."/>
            <person name="Lin J.S."/>
            <person name="Chang W.E."/>
            <person name="Higgs B.W."/>
            <person name="Demirev P."/>
            <person name="Lindquist J."/>
            <person name="Liem A."/>
            <person name="Fochler E."/>
            <person name="Read T.D."/>
            <person name="Tapia R."/>
            <person name="Johnson S."/>
            <person name="Bishop-Lilly K.A."/>
            <person name="Detter C."/>
            <person name="Han C."/>
            <person name="Sozhamannan S."/>
            <person name="Rosenzweig C.N."/>
            <person name="Skowronski E.W."/>
        </authorList>
    </citation>
    <scope>NUCLEOTIDE SEQUENCE [LARGE SCALE GENOMIC DNA]</scope>
    <source>
        <strain evidence="13 14">PIT1</strain>
    </source>
</reference>
<dbReference type="Gene3D" id="3.50.50.60">
    <property type="entry name" value="FAD/NAD(P)-binding domain"/>
    <property type="match status" value="1"/>
</dbReference>
<dbReference type="GO" id="GO:0002098">
    <property type="term" value="P:tRNA wobble uridine modification"/>
    <property type="evidence" value="ECO:0007669"/>
    <property type="project" value="TreeGrafter"/>
</dbReference>
<dbReference type="AlphaFoldDB" id="A0A432ZJY1"/>
<dbReference type="SUPFAM" id="SSF51905">
    <property type="entry name" value="FAD/NAD(P)-binding domain"/>
    <property type="match status" value="1"/>
</dbReference>
<comment type="cofactor">
    <cofactor evidence="10">
        <name>FAD</name>
        <dbReference type="ChEBI" id="CHEBI:57692"/>
    </cofactor>
</comment>
<dbReference type="HAMAP" id="MF_01102">
    <property type="entry name" value="MnmC"/>
    <property type="match status" value="1"/>
</dbReference>
<protein>
    <recommendedName>
        <fullName evidence="10">tRNA 5-methylaminomethyl-2-thiouridine biosynthesis bifunctional protein MnmC</fullName>
        <shortName evidence="10">tRNA mnm(5)s(2)U biosynthesis bifunctional protein</shortName>
    </recommendedName>
    <domain>
        <recommendedName>
            <fullName evidence="10">tRNA (mnm(5)s(2)U34)-methyltransferase</fullName>
            <ecNumber evidence="10">2.1.1.61</ecNumber>
        </recommendedName>
    </domain>
    <domain>
        <recommendedName>
            <fullName evidence="10">FAD-dependent cmnm(5)s(2)U34 oxidoreductase</fullName>
            <ecNumber evidence="10">1.5.-.-</ecNumber>
        </recommendedName>
    </domain>
</protein>
<dbReference type="OrthoDB" id="9786494at2"/>
<keyword evidence="3 10" id="KW-0285">Flavoprotein</keyword>
<evidence type="ECO:0000256" key="8">
    <source>
        <dbReference type="ARBA" id="ARBA00023002"/>
    </source>
</evidence>
<dbReference type="PANTHER" id="PTHR13847:SF283">
    <property type="entry name" value="TRNA 5-METHYLAMINOMETHYL-2-THIOURIDINE BIOSYNTHESIS BIFUNCTIONAL PROTEIN MNMC"/>
    <property type="match status" value="1"/>
</dbReference>
<dbReference type="GO" id="GO:0004808">
    <property type="term" value="F:tRNA (5-methylaminomethyl-2-thiouridylate)(34)-methyltransferase activity"/>
    <property type="evidence" value="ECO:0007669"/>
    <property type="project" value="UniProtKB-EC"/>
</dbReference>
<dbReference type="PANTHER" id="PTHR13847">
    <property type="entry name" value="SARCOSINE DEHYDROGENASE-RELATED"/>
    <property type="match status" value="1"/>
</dbReference>
<comment type="caution">
    <text evidence="13">The sequence shown here is derived from an EMBL/GenBank/DDBJ whole genome shotgun (WGS) entry which is preliminary data.</text>
</comment>
<dbReference type="Pfam" id="PF01266">
    <property type="entry name" value="DAO"/>
    <property type="match status" value="1"/>
</dbReference>
<evidence type="ECO:0000256" key="10">
    <source>
        <dbReference type="HAMAP-Rule" id="MF_01102"/>
    </source>
</evidence>
<comment type="similarity">
    <text evidence="10">In the C-terminal section; belongs to the DAO family.</text>
</comment>
<dbReference type="EC" id="1.5.-.-" evidence="10"/>
<feature type="region of interest" description="FAD-dependent cmnm(5)s(2)U34 oxidoreductase" evidence="10">
    <location>
        <begin position="257"/>
        <end position="611"/>
    </location>
</feature>
<evidence type="ECO:0000256" key="6">
    <source>
        <dbReference type="ARBA" id="ARBA00022694"/>
    </source>
</evidence>
<keyword evidence="5 10" id="KW-0949">S-adenosyl-L-methionine</keyword>
<accession>A0A432ZJY1</accession>
<comment type="catalytic activity">
    <reaction evidence="10">
        <text>5-aminomethyl-2-thiouridine(34) in tRNA + S-adenosyl-L-methionine = 5-methylaminomethyl-2-thiouridine(34) in tRNA + S-adenosyl-L-homocysteine + H(+)</text>
        <dbReference type="Rhea" id="RHEA:19569"/>
        <dbReference type="Rhea" id="RHEA-COMP:10195"/>
        <dbReference type="Rhea" id="RHEA-COMP:10197"/>
        <dbReference type="ChEBI" id="CHEBI:15378"/>
        <dbReference type="ChEBI" id="CHEBI:57856"/>
        <dbReference type="ChEBI" id="CHEBI:59789"/>
        <dbReference type="ChEBI" id="CHEBI:74454"/>
        <dbReference type="ChEBI" id="CHEBI:74455"/>
        <dbReference type="EC" id="2.1.1.61"/>
    </reaction>
</comment>
<evidence type="ECO:0000256" key="7">
    <source>
        <dbReference type="ARBA" id="ARBA00022827"/>
    </source>
</evidence>
<dbReference type="Proteomes" id="UP000288279">
    <property type="component" value="Unassembled WGS sequence"/>
</dbReference>
<dbReference type="InterPro" id="IPR006076">
    <property type="entry name" value="FAD-dep_OxRdtase"/>
</dbReference>
<dbReference type="Gene3D" id="3.30.9.10">
    <property type="entry name" value="D-Amino Acid Oxidase, subunit A, domain 2"/>
    <property type="match status" value="1"/>
</dbReference>
<keyword evidence="2 10" id="KW-0489">Methyltransferase</keyword>
<evidence type="ECO:0000259" key="12">
    <source>
        <dbReference type="Pfam" id="PF05430"/>
    </source>
</evidence>
<dbReference type="Gene3D" id="3.40.50.150">
    <property type="entry name" value="Vaccinia Virus protein VP39"/>
    <property type="match status" value="1"/>
</dbReference>
<dbReference type="GO" id="GO:0016645">
    <property type="term" value="F:oxidoreductase activity, acting on the CH-NH group of donors"/>
    <property type="evidence" value="ECO:0007669"/>
    <property type="project" value="InterPro"/>
</dbReference>
<proteinExistence type="inferred from homology"/>
<dbReference type="EC" id="2.1.1.61" evidence="10"/>
<dbReference type="NCBIfam" id="TIGR03197">
    <property type="entry name" value="MnmC_Cterm"/>
    <property type="match status" value="1"/>
</dbReference>
<dbReference type="InterPro" id="IPR036188">
    <property type="entry name" value="FAD/NAD-bd_sf"/>
</dbReference>
<name>A0A432ZJY1_9GAMM</name>
<evidence type="ECO:0000256" key="5">
    <source>
        <dbReference type="ARBA" id="ARBA00022691"/>
    </source>
</evidence>
<evidence type="ECO:0000256" key="4">
    <source>
        <dbReference type="ARBA" id="ARBA00022679"/>
    </source>
</evidence>
<dbReference type="InterPro" id="IPR017610">
    <property type="entry name" value="tRNA_S-uridine_synth_MnmC_C"/>
</dbReference>
<dbReference type="GO" id="GO:0005737">
    <property type="term" value="C:cytoplasm"/>
    <property type="evidence" value="ECO:0007669"/>
    <property type="project" value="UniProtKB-SubCell"/>
</dbReference>
<evidence type="ECO:0000256" key="2">
    <source>
        <dbReference type="ARBA" id="ARBA00022603"/>
    </source>
</evidence>
<dbReference type="InterPro" id="IPR008471">
    <property type="entry name" value="MnmC-like_methylTransf"/>
</dbReference>
<keyword evidence="1 10" id="KW-0963">Cytoplasm</keyword>
<keyword evidence="7 10" id="KW-0274">FAD</keyword>
<keyword evidence="14" id="KW-1185">Reference proteome</keyword>
<keyword evidence="9 10" id="KW-0511">Multifunctional enzyme</keyword>
<keyword evidence="4 10" id="KW-0808">Transferase</keyword>
<dbReference type="NCBIfam" id="NF002481">
    <property type="entry name" value="PRK01747.1-2"/>
    <property type="match status" value="1"/>
</dbReference>
<comment type="subcellular location">
    <subcellularLocation>
        <location evidence="10">Cytoplasm</location>
    </subcellularLocation>
</comment>
<dbReference type="RefSeq" id="WP_126826274.1">
    <property type="nucleotide sequence ID" value="NZ_PIQG01000002.1"/>
</dbReference>
<evidence type="ECO:0000313" key="14">
    <source>
        <dbReference type="Proteomes" id="UP000288279"/>
    </source>
</evidence>
<feature type="region of interest" description="tRNA (mnm(5)s(2)U34)-methyltransferase" evidence="10">
    <location>
        <begin position="1"/>
        <end position="243"/>
    </location>
</feature>
<keyword evidence="6 10" id="KW-0819">tRNA processing</keyword>
<evidence type="ECO:0000313" key="13">
    <source>
        <dbReference type="EMBL" id="RUO78276.1"/>
    </source>
</evidence>
<dbReference type="GO" id="GO:0050660">
    <property type="term" value="F:flavin adenine dinucleotide binding"/>
    <property type="evidence" value="ECO:0007669"/>
    <property type="project" value="UniProtKB-UniRule"/>
</dbReference>
<comment type="function">
    <text evidence="10">Catalyzes the last two steps in the biosynthesis of 5-methylaminomethyl-2-thiouridine (mnm(5)s(2)U) at the wobble position (U34) in tRNA. Catalyzes the FAD-dependent demodification of cmnm(5)s(2)U34 to nm(5)s(2)U34, followed by the transfer of a methyl group from S-adenosyl-L-methionine to nm(5)s(2)U34, to form mnm(5)s(2)U34.</text>
</comment>
<evidence type="ECO:0000256" key="1">
    <source>
        <dbReference type="ARBA" id="ARBA00022490"/>
    </source>
</evidence>
<dbReference type="GO" id="GO:0032259">
    <property type="term" value="P:methylation"/>
    <property type="evidence" value="ECO:0007669"/>
    <property type="project" value="UniProtKB-KW"/>
</dbReference>
<feature type="domain" description="FAD dependent oxidoreductase" evidence="11">
    <location>
        <begin position="254"/>
        <end position="584"/>
    </location>
</feature>
<feature type="domain" description="MnmC-like methyltransferase" evidence="12">
    <location>
        <begin position="116"/>
        <end position="242"/>
    </location>
</feature>
<dbReference type="Pfam" id="PF05430">
    <property type="entry name" value="Methyltransf_30"/>
    <property type="match status" value="1"/>
</dbReference>
<dbReference type="InterPro" id="IPR047785">
    <property type="entry name" value="tRNA_MNMC2"/>
</dbReference>
<dbReference type="InterPro" id="IPR029063">
    <property type="entry name" value="SAM-dependent_MTases_sf"/>
</dbReference>